<dbReference type="GO" id="GO:0016887">
    <property type="term" value="F:ATP hydrolysis activity"/>
    <property type="evidence" value="ECO:0007669"/>
    <property type="project" value="InterPro"/>
</dbReference>
<reference evidence="8 9" key="1">
    <citation type="journal article" date="2021" name="Nat. Commun.">
        <title>Incipient diploidization of the medicinal plant Perilla within 10,000 years.</title>
        <authorList>
            <person name="Zhang Y."/>
            <person name="Shen Q."/>
            <person name="Leng L."/>
            <person name="Zhang D."/>
            <person name="Chen S."/>
            <person name="Shi Y."/>
            <person name="Ning Z."/>
            <person name="Chen S."/>
        </authorList>
    </citation>
    <scope>NUCLEOTIDE SEQUENCE [LARGE SCALE GENOMIC DNA]</scope>
    <source>
        <strain evidence="9">cv. PC099</strain>
    </source>
</reference>
<evidence type="ECO:0000256" key="1">
    <source>
        <dbReference type="ARBA" id="ARBA00004123"/>
    </source>
</evidence>
<dbReference type="EMBL" id="SDAM02029498">
    <property type="protein sequence ID" value="KAH6757008.1"/>
    <property type="molecule type" value="Genomic_DNA"/>
</dbReference>
<dbReference type="GO" id="GO:0004386">
    <property type="term" value="F:helicase activity"/>
    <property type="evidence" value="ECO:0007669"/>
    <property type="project" value="UniProtKB-KW"/>
</dbReference>
<evidence type="ECO:0000313" key="9">
    <source>
        <dbReference type="Proteomes" id="UP001190926"/>
    </source>
</evidence>
<dbReference type="PANTHER" id="PTHR45797:SF1">
    <property type="entry name" value="HELICASE ARIP4"/>
    <property type="match status" value="1"/>
</dbReference>
<evidence type="ECO:0000256" key="2">
    <source>
        <dbReference type="ARBA" id="ARBA00007025"/>
    </source>
</evidence>
<keyword evidence="7" id="KW-0539">Nucleus</keyword>
<proteinExistence type="inferred from homology"/>
<evidence type="ECO:0000256" key="5">
    <source>
        <dbReference type="ARBA" id="ARBA00022840"/>
    </source>
</evidence>
<dbReference type="GO" id="GO:0003677">
    <property type="term" value="F:DNA binding"/>
    <property type="evidence" value="ECO:0007669"/>
    <property type="project" value="UniProtKB-KW"/>
</dbReference>
<evidence type="ECO:0000256" key="6">
    <source>
        <dbReference type="ARBA" id="ARBA00023125"/>
    </source>
</evidence>
<gene>
    <name evidence="8" type="ORF">C2S53_009242</name>
</gene>
<keyword evidence="4" id="KW-0347">Helicase</keyword>
<comment type="subcellular location">
    <subcellularLocation>
        <location evidence="1">Nucleus</location>
    </subcellularLocation>
</comment>
<evidence type="ECO:0000256" key="3">
    <source>
        <dbReference type="ARBA" id="ARBA00022741"/>
    </source>
</evidence>
<dbReference type="Proteomes" id="UP001190926">
    <property type="component" value="Unassembled WGS sequence"/>
</dbReference>
<comment type="caution">
    <text evidence="8">The sequence shown here is derived from an EMBL/GenBank/DDBJ whole genome shotgun (WGS) entry which is preliminary data.</text>
</comment>
<evidence type="ECO:0000313" key="8">
    <source>
        <dbReference type="EMBL" id="KAH6757008.1"/>
    </source>
</evidence>
<dbReference type="AlphaFoldDB" id="A0AAD4NYD7"/>
<dbReference type="InterPro" id="IPR044574">
    <property type="entry name" value="ARIP4-like"/>
</dbReference>
<evidence type="ECO:0000256" key="4">
    <source>
        <dbReference type="ARBA" id="ARBA00022806"/>
    </source>
</evidence>
<keyword evidence="3" id="KW-0547">Nucleotide-binding</keyword>
<sequence length="193" mass="22925">MKSQLYCVRQMQWYEIHQFAKTSTDYFFGNPQFIRNEMLDVVDVEHSIEIEIDAIWKHVGILQPRKENKDSTKCEDMENLTRVRSLTTISYMEHMLSYYASINLYSITKKLGNPQRKNDDEFLHEDWWRDLLIENISKEPDQGGKMVLLLDILTMCSNMGDKTPVFSLLTVDQIEYYPSKLSCPRKNGKYYKR</sequence>
<dbReference type="PANTHER" id="PTHR45797">
    <property type="entry name" value="RAD54-LIKE"/>
    <property type="match status" value="1"/>
</dbReference>
<dbReference type="GO" id="GO:0005634">
    <property type="term" value="C:nucleus"/>
    <property type="evidence" value="ECO:0007669"/>
    <property type="project" value="UniProtKB-SubCell"/>
</dbReference>
<keyword evidence="6" id="KW-0238">DNA-binding</keyword>
<comment type="similarity">
    <text evidence="2">Belongs to the SNF2/RAD54 helicase family.</text>
</comment>
<keyword evidence="4" id="KW-0378">Hydrolase</keyword>
<keyword evidence="9" id="KW-1185">Reference proteome</keyword>
<organism evidence="8 9">
    <name type="scientific">Perilla frutescens var. hirtella</name>
    <name type="common">Perilla citriodora</name>
    <name type="synonym">Perilla setoyensis</name>
    <dbReference type="NCBI Taxonomy" id="608512"/>
    <lineage>
        <taxon>Eukaryota</taxon>
        <taxon>Viridiplantae</taxon>
        <taxon>Streptophyta</taxon>
        <taxon>Embryophyta</taxon>
        <taxon>Tracheophyta</taxon>
        <taxon>Spermatophyta</taxon>
        <taxon>Magnoliopsida</taxon>
        <taxon>eudicotyledons</taxon>
        <taxon>Gunneridae</taxon>
        <taxon>Pentapetalae</taxon>
        <taxon>asterids</taxon>
        <taxon>lamiids</taxon>
        <taxon>Lamiales</taxon>
        <taxon>Lamiaceae</taxon>
        <taxon>Nepetoideae</taxon>
        <taxon>Elsholtzieae</taxon>
        <taxon>Perilla</taxon>
    </lineage>
</organism>
<protein>
    <submittedName>
        <fullName evidence="8">Uncharacterized protein</fullName>
    </submittedName>
</protein>
<dbReference type="GO" id="GO:0005524">
    <property type="term" value="F:ATP binding"/>
    <property type="evidence" value="ECO:0007669"/>
    <property type="project" value="UniProtKB-KW"/>
</dbReference>
<keyword evidence="5" id="KW-0067">ATP-binding</keyword>
<name>A0AAD4NYD7_PERFH</name>
<accession>A0AAD4NYD7</accession>
<evidence type="ECO:0000256" key="7">
    <source>
        <dbReference type="ARBA" id="ARBA00023242"/>
    </source>
</evidence>